<name>A0A9J7ARH2_9PROT</name>
<sequence length="174" mass="19357">MSDIVVKFPVPVIVVAVSDNGVIGDGEKMPWHLPGDLKRVKKITMGKPLVMGRKTFQSIGKPLPGRTNIVVTRDRGFKAEGIEVVHDIGEALDLARRVALRDGVDEIVVFGGAEIYRQAMDKVQRMHLTEIHLDVEGKTRFPDYDPAEWVETARTDISEEDDSPAHSFVTLERA</sequence>
<comment type="pathway">
    <text evidence="1 8">Cofactor biosynthesis; tetrahydrofolate biosynthesis; 5,6,7,8-tetrahydrofolate from 7,8-dihydrofolate: step 1/1.</text>
</comment>
<comment type="similarity">
    <text evidence="2 8 9">Belongs to the dihydrofolate reductase family.</text>
</comment>
<evidence type="ECO:0000256" key="7">
    <source>
        <dbReference type="ARBA" id="ARBA00025067"/>
    </source>
</evidence>
<evidence type="ECO:0000256" key="5">
    <source>
        <dbReference type="ARBA" id="ARBA00022857"/>
    </source>
</evidence>
<evidence type="ECO:0000256" key="8">
    <source>
        <dbReference type="PIRNR" id="PIRNR000194"/>
    </source>
</evidence>
<dbReference type="CDD" id="cd00209">
    <property type="entry name" value="DHFR"/>
    <property type="match status" value="1"/>
</dbReference>
<reference evidence="11" key="1">
    <citation type="submission" date="2022-08" db="EMBL/GenBank/DDBJ databases">
        <title>Nisaea acidiphila sp. nov., isolated from a marine algal debris and emended description of the genus Nisaea Urios et al. 2008.</title>
        <authorList>
            <person name="Kwon K."/>
        </authorList>
    </citation>
    <scope>NUCLEOTIDE SEQUENCE</scope>
    <source>
        <strain evidence="11">MEBiC11861</strain>
    </source>
</reference>
<dbReference type="GO" id="GO:0046655">
    <property type="term" value="P:folic acid metabolic process"/>
    <property type="evidence" value="ECO:0007669"/>
    <property type="project" value="TreeGrafter"/>
</dbReference>
<accession>A0A9J7ARH2</accession>
<dbReference type="PANTHER" id="PTHR48069">
    <property type="entry name" value="DIHYDROFOLATE REDUCTASE"/>
    <property type="match status" value="1"/>
</dbReference>
<gene>
    <name evidence="11" type="ORF">NUH88_18995</name>
</gene>
<evidence type="ECO:0000256" key="6">
    <source>
        <dbReference type="ARBA" id="ARBA00023002"/>
    </source>
</evidence>
<dbReference type="GO" id="GO:0005829">
    <property type="term" value="C:cytosol"/>
    <property type="evidence" value="ECO:0007669"/>
    <property type="project" value="TreeGrafter"/>
</dbReference>
<evidence type="ECO:0000313" key="11">
    <source>
        <dbReference type="EMBL" id="UUX49474.1"/>
    </source>
</evidence>
<dbReference type="GO" id="GO:0046452">
    <property type="term" value="P:dihydrofolate metabolic process"/>
    <property type="evidence" value="ECO:0007669"/>
    <property type="project" value="TreeGrafter"/>
</dbReference>
<dbReference type="GO" id="GO:0070401">
    <property type="term" value="F:NADP+ binding"/>
    <property type="evidence" value="ECO:0007669"/>
    <property type="project" value="UniProtKB-ARBA"/>
</dbReference>
<dbReference type="GO" id="GO:0046654">
    <property type="term" value="P:tetrahydrofolate biosynthetic process"/>
    <property type="evidence" value="ECO:0007669"/>
    <property type="project" value="InterPro"/>
</dbReference>
<keyword evidence="5 8" id="KW-0521">NADP</keyword>
<proteinExistence type="inferred from homology"/>
<evidence type="ECO:0000259" key="10">
    <source>
        <dbReference type="PROSITE" id="PS51330"/>
    </source>
</evidence>
<dbReference type="PROSITE" id="PS51330">
    <property type="entry name" value="DHFR_2"/>
    <property type="match status" value="1"/>
</dbReference>
<evidence type="ECO:0000256" key="3">
    <source>
        <dbReference type="ARBA" id="ARBA00012856"/>
    </source>
</evidence>
<evidence type="ECO:0000313" key="12">
    <source>
        <dbReference type="Proteomes" id="UP001060336"/>
    </source>
</evidence>
<feature type="domain" description="DHFR" evidence="10">
    <location>
        <begin position="10"/>
        <end position="173"/>
    </location>
</feature>
<dbReference type="InterPro" id="IPR024072">
    <property type="entry name" value="DHFR-like_dom_sf"/>
</dbReference>
<dbReference type="RefSeq" id="WP_257768152.1">
    <property type="nucleotide sequence ID" value="NZ_CP102480.1"/>
</dbReference>
<dbReference type="GO" id="GO:0006730">
    <property type="term" value="P:one-carbon metabolic process"/>
    <property type="evidence" value="ECO:0007669"/>
    <property type="project" value="UniProtKB-KW"/>
</dbReference>
<dbReference type="Proteomes" id="UP001060336">
    <property type="component" value="Chromosome"/>
</dbReference>
<evidence type="ECO:0000256" key="4">
    <source>
        <dbReference type="ARBA" id="ARBA00022563"/>
    </source>
</evidence>
<dbReference type="EMBL" id="CP102480">
    <property type="protein sequence ID" value="UUX49474.1"/>
    <property type="molecule type" value="Genomic_DNA"/>
</dbReference>
<comment type="catalytic activity">
    <reaction evidence="8">
        <text>(6S)-5,6,7,8-tetrahydrofolate + NADP(+) = 7,8-dihydrofolate + NADPH + H(+)</text>
        <dbReference type="Rhea" id="RHEA:15009"/>
        <dbReference type="ChEBI" id="CHEBI:15378"/>
        <dbReference type="ChEBI" id="CHEBI:57451"/>
        <dbReference type="ChEBI" id="CHEBI:57453"/>
        <dbReference type="ChEBI" id="CHEBI:57783"/>
        <dbReference type="ChEBI" id="CHEBI:58349"/>
        <dbReference type="EC" id="1.5.1.3"/>
    </reaction>
</comment>
<dbReference type="GO" id="GO:0004146">
    <property type="term" value="F:dihydrofolate reductase activity"/>
    <property type="evidence" value="ECO:0007669"/>
    <property type="project" value="UniProtKB-EC"/>
</dbReference>
<dbReference type="AlphaFoldDB" id="A0A9J7ARH2"/>
<dbReference type="PRINTS" id="PR00070">
    <property type="entry name" value="DHFR"/>
</dbReference>
<protein>
    <recommendedName>
        <fullName evidence="3 8">Dihydrofolate reductase</fullName>
        <ecNumber evidence="3 8">1.5.1.3</ecNumber>
    </recommendedName>
</protein>
<dbReference type="InterPro" id="IPR001796">
    <property type="entry name" value="DHFR_dom"/>
</dbReference>
<dbReference type="FunFam" id="3.40.430.10:FF:000001">
    <property type="entry name" value="Dihydrofolate reductase"/>
    <property type="match status" value="1"/>
</dbReference>
<dbReference type="InterPro" id="IPR017925">
    <property type="entry name" value="DHFR_CS"/>
</dbReference>
<evidence type="ECO:0000256" key="2">
    <source>
        <dbReference type="ARBA" id="ARBA00009539"/>
    </source>
</evidence>
<dbReference type="KEGG" id="naci:NUH88_18995"/>
<dbReference type="Gene3D" id="3.40.430.10">
    <property type="entry name" value="Dihydrofolate Reductase, subunit A"/>
    <property type="match status" value="1"/>
</dbReference>
<keyword evidence="4 8" id="KW-0554">One-carbon metabolism</keyword>
<dbReference type="PANTHER" id="PTHR48069:SF3">
    <property type="entry name" value="DIHYDROFOLATE REDUCTASE"/>
    <property type="match status" value="1"/>
</dbReference>
<keyword evidence="6 8" id="KW-0560">Oxidoreductase</keyword>
<keyword evidence="12" id="KW-1185">Reference proteome</keyword>
<dbReference type="Pfam" id="PF00186">
    <property type="entry name" value="DHFR_1"/>
    <property type="match status" value="1"/>
</dbReference>
<dbReference type="EC" id="1.5.1.3" evidence="3 8"/>
<dbReference type="SUPFAM" id="SSF53597">
    <property type="entry name" value="Dihydrofolate reductase-like"/>
    <property type="match status" value="1"/>
</dbReference>
<evidence type="ECO:0000256" key="1">
    <source>
        <dbReference type="ARBA" id="ARBA00004903"/>
    </source>
</evidence>
<comment type="function">
    <text evidence="7 8">Key enzyme in folate metabolism. Catalyzes an essential reaction for de novo glycine and purine synthesis, and for DNA precursor synthesis.</text>
</comment>
<organism evidence="11 12">
    <name type="scientific">Nisaea acidiphila</name>
    <dbReference type="NCBI Taxonomy" id="1862145"/>
    <lineage>
        <taxon>Bacteria</taxon>
        <taxon>Pseudomonadati</taxon>
        <taxon>Pseudomonadota</taxon>
        <taxon>Alphaproteobacteria</taxon>
        <taxon>Rhodospirillales</taxon>
        <taxon>Thalassobaculaceae</taxon>
        <taxon>Nisaea</taxon>
    </lineage>
</organism>
<dbReference type="PROSITE" id="PS00075">
    <property type="entry name" value="DHFR_1"/>
    <property type="match status" value="1"/>
</dbReference>
<dbReference type="PIRSF" id="PIRSF000194">
    <property type="entry name" value="DHFR"/>
    <property type="match status" value="1"/>
</dbReference>
<evidence type="ECO:0000256" key="9">
    <source>
        <dbReference type="RuleBase" id="RU004474"/>
    </source>
</evidence>
<dbReference type="InterPro" id="IPR012259">
    <property type="entry name" value="DHFR"/>
</dbReference>